<organism evidence="2">
    <name type="scientific">Symploca sp. SIO1C4</name>
    <dbReference type="NCBI Taxonomy" id="2607765"/>
    <lineage>
        <taxon>Bacteria</taxon>
        <taxon>Bacillati</taxon>
        <taxon>Cyanobacteriota</taxon>
        <taxon>Cyanophyceae</taxon>
        <taxon>Coleofasciculales</taxon>
        <taxon>Coleofasciculaceae</taxon>
        <taxon>Symploca</taxon>
    </lineage>
</organism>
<sequence>MSNQNSHKNNQQDSLNNAFQNLSGYFGGAGAQTMPLDFSNPGALVPYSTMGLSPTMPQMQNVFPQPMLNQQVGQAQALQMQMLMQQLMQQQASMQNALHPQLLNMMGQTAMPMVTGMPPIMNNPISTKAPKVTRGNIWVPCIHFWNAAKRAPGSGWRFLYLFTDLIKEPLLNPLGTAKSIGVIVAVVFGGIAFVGGCTAILTRRPVTIYPPEGNVTELQQSVERSLPRYELGQ</sequence>
<proteinExistence type="predicted"/>
<protein>
    <submittedName>
        <fullName evidence="2">Uncharacterized protein</fullName>
    </submittedName>
</protein>
<dbReference type="AlphaFoldDB" id="A0A6B3N8G6"/>
<reference evidence="2" key="1">
    <citation type="submission" date="2019-11" db="EMBL/GenBank/DDBJ databases">
        <title>Genomic insights into an expanded diversity of filamentous marine cyanobacteria reveals the extraordinary biosynthetic potential of Moorea and Okeania.</title>
        <authorList>
            <person name="Ferreira Leao T."/>
            <person name="Wang M."/>
            <person name="Moss N."/>
            <person name="Da Silva R."/>
            <person name="Sanders J."/>
            <person name="Nurk S."/>
            <person name="Gurevich A."/>
            <person name="Humphrey G."/>
            <person name="Reher R."/>
            <person name="Zhu Q."/>
            <person name="Belda-Ferre P."/>
            <person name="Glukhov E."/>
            <person name="Rex R."/>
            <person name="Dorrestein P.C."/>
            <person name="Knight R."/>
            <person name="Pevzner P."/>
            <person name="Gerwick W.H."/>
            <person name="Gerwick L."/>
        </authorList>
    </citation>
    <scope>NUCLEOTIDE SEQUENCE</scope>
    <source>
        <strain evidence="2">SIO1C4</strain>
    </source>
</reference>
<comment type="caution">
    <text evidence="2">The sequence shown here is derived from an EMBL/GenBank/DDBJ whole genome shotgun (WGS) entry which is preliminary data.</text>
</comment>
<accession>A0A6B3N8G6</accession>
<feature type="transmembrane region" description="Helical" evidence="1">
    <location>
        <begin position="180"/>
        <end position="201"/>
    </location>
</feature>
<evidence type="ECO:0000256" key="1">
    <source>
        <dbReference type="SAM" id="Phobius"/>
    </source>
</evidence>
<evidence type="ECO:0000313" key="2">
    <source>
        <dbReference type="EMBL" id="NER26414.1"/>
    </source>
</evidence>
<keyword evidence="1" id="KW-0812">Transmembrane</keyword>
<keyword evidence="1" id="KW-1133">Transmembrane helix</keyword>
<keyword evidence="1" id="KW-0472">Membrane</keyword>
<name>A0A6B3N8G6_9CYAN</name>
<gene>
    <name evidence="2" type="ORF">F6J89_02005</name>
</gene>
<dbReference type="EMBL" id="JAAHFQ010000029">
    <property type="protein sequence ID" value="NER26414.1"/>
    <property type="molecule type" value="Genomic_DNA"/>
</dbReference>